<evidence type="ECO:0000256" key="1">
    <source>
        <dbReference type="PIRSR" id="PIRSR601310-1"/>
    </source>
</evidence>
<feature type="active site" description="Tele-AMP-histidine intermediate" evidence="1">
    <location>
        <position position="98"/>
    </location>
</feature>
<dbReference type="Proteomes" id="UP001383392">
    <property type="component" value="Unassembled WGS sequence"/>
</dbReference>
<evidence type="ECO:0000313" key="6">
    <source>
        <dbReference type="EMBL" id="OOP59661.1"/>
    </source>
</evidence>
<dbReference type="InterPro" id="IPR001310">
    <property type="entry name" value="Histidine_triad_HIT"/>
</dbReference>
<evidence type="ECO:0000313" key="8">
    <source>
        <dbReference type="Proteomes" id="UP001383392"/>
    </source>
</evidence>
<dbReference type="InterPro" id="IPR039384">
    <property type="entry name" value="HINT"/>
</dbReference>
<keyword evidence="8" id="KW-1185">Reference proteome</keyword>
<dbReference type="PROSITE" id="PS00892">
    <property type="entry name" value="HIT_1"/>
    <property type="match status" value="1"/>
</dbReference>
<reference evidence="6 7" key="1">
    <citation type="submission" date="2017-02" db="EMBL/GenBank/DDBJ databases">
        <title>A draft genome of 'Candidatus Phytoplasma aurantifolia' the agent of the witches-broom disease of lime.</title>
        <authorList>
            <person name="Foissac X."/>
            <person name="Carle P."/>
        </authorList>
    </citation>
    <scope>NUCLEOTIDE SEQUENCE [LARGE SCALE GENOMIC DNA]</scope>
    <source>
        <strain evidence="6 7">WBDL</strain>
    </source>
</reference>
<dbReference type="RefSeq" id="WP_078122938.1">
    <property type="nucleotide sequence ID" value="NZ_JAOSJG010000007.1"/>
</dbReference>
<dbReference type="GO" id="GO:0016787">
    <property type="term" value="F:hydrolase activity"/>
    <property type="evidence" value="ECO:0007669"/>
    <property type="project" value="UniProtKB-KW"/>
</dbReference>
<dbReference type="InterPro" id="IPR011146">
    <property type="entry name" value="HIT-like"/>
</dbReference>
<dbReference type="PANTHER" id="PTHR46648">
    <property type="entry name" value="HIT FAMILY PROTEIN 1"/>
    <property type="match status" value="1"/>
</dbReference>
<evidence type="ECO:0000256" key="2">
    <source>
        <dbReference type="PIRSR" id="PIRSR601310-3"/>
    </source>
</evidence>
<dbReference type="PANTHER" id="PTHR46648:SF1">
    <property type="entry name" value="ADENOSINE 5'-MONOPHOSPHORAMIDASE HNT1"/>
    <property type="match status" value="1"/>
</dbReference>
<reference evidence="5 8" key="2">
    <citation type="journal article" date="2023" name="Int. J. Syst. Evol. Microbiol.">
        <title>The observation of taxonomic boundaries for the 16SrII and 16SrXXV phytoplasmas using genome-based delimitation.</title>
        <authorList>
            <person name="Rodrigues Jardim B."/>
            <person name="Tran-Nguyen L.T.T."/>
            <person name="Gambley C."/>
            <person name="Al-Sadi A.M."/>
            <person name="Al-Subhi A.M."/>
            <person name="Foissac X."/>
            <person name="Salar P."/>
            <person name="Cai H."/>
            <person name="Yang J.Y."/>
            <person name="Davis R."/>
            <person name="Jones L."/>
            <person name="Rodoni B."/>
            <person name="Constable F.E."/>
        </authorList>
    </citation>
    <scope>NUCLEOTIDE SEQUENCE [LARGE SCALE GENOMIC DNA]</scope>
    <source>
        <strain evidence="5">BAWM-OMN-P75</strain>
    </source>
</reference>
<dbReference type="Pfam" id="PF01230">
    <property type="entry name" value="HIT"/>
    <property type="match status" value="1"/>
</dbReference>
<evidence type="ECO:0000259" key="4">
    <source>
        <dbReference type="PROSITE" id="PS51084"/>
    </source>
</evidence>
<dbReference type="PRINTS" id="PR00332">
    <property type="entry name" value="HISTRIAD"/>
</dbReference>
<evidence type="ECO:0000313" key="7">
    <source>
        <dbReference type="Proteomes" id="UP000189722"/>
    </source>
</evidence>
<dbReference type="AlphaFoldDB" id="A0A1S9M332"/>
<dbReference type="EMBL" id="MWKN01000016">
    <property type="protein sequence ID" value="OOP59661.1"/>
    <property type="molecule type" value="Genomic_DNA"/>
</dbReference>
<dbReference type="STRING" id="180978.B2G44_00655"/>
<dbReference type="OrthoDB" id="9784774at2"/>
<dbReference type="Proteomes" id="UP000189722">
    <property type="component" value="Unassembled WGS sequence"/>
</dbReference>
<sequence>MHNVFLKIVNKQIPSYIIYEDDLVMAFLDISQVTRGHTLVITKKVYRDIQDVPQDVFVHLFKIVYQISHILIKAFKASGLNLINNNGEVAGQTVYHYHVHIIPRFSKEEICFKLLDNSSYLKEHDYKMILQQILDSNSN</sequence>
<dbReference type="PROSITE" id="PS51084">
    <property type="entry name" value="HIT_2"/>
    <property type="match status" value="1"/>
</dbReference>
<organism evidence="6 7">
    <name type="scientific">Candidatus Phytoplasma citri</name>
    <dbReference type="NCBI Taxonomy" id="180978"/>
    <lineage>
        <taxon>Bacteria</taxon>
        <taxon>Bacillati</taxon>
        <taxon>Mycoplasmatota</taxon>
        <taxon>Mollicutes</taxon>
        <taxon>Acholeplasmatales</taxon>
        <taxon>Acholeplasmataceae</taxon>
        <taxon>Candidatus Phytoplasma</taxon>
        <taxon>16SrII (Peanut WB group)</taxon>
    </lineage>
</organism>
<keyword evidence="6" id="KW-0378">Hydrolase</keyword>
<dbReference type="InterPro" id="IPR036265">
    <property type="entry name" value="HIT-like_sf"/>
</dbReference>
<dbReference type="SUPFAM" id="SSF54197">
    <property type="entry name" value="HIT-like"/>
    <property type="match status" value="1"/>
</dbReference>
<proteinExistence type="predicted"/>
<name>A0A1S9M332_9MOLU</name>
<gene>
    <name evidence="6" type="ORF">B2G44_00655</name>
    <name evidence="5" type="ORF">OC712_01115</name>
</gene>
<feature type="short sequence motif" description="Histidine triad motif" evidence="2 3">
    <location>
        <begin position="96"/>
        <end position="100"/>
    </location>
</feature>
<dbReference type="EMBL" id="JAOSJG010000007">
    <property type="protein sequence ID" value="MEK0309084.1"/>
    <property type="molecule type" value="Genomic_DNA"/>
</dbReference>
<evidence type="ECO:0000256" key="3">
    <source>
        <dbReference type="PROSITE-ProRule" id="PRU00464"/>
    </source>
</evidence>
<accession>A0A1S9M332</accession>
<evidence type="ECO:0000313" key="5">
    <source>
        <dbReference type="EMBL" id="MEK0309084.1"/>
    </source>
</evidence>
<dbReference type="GO" id="GO:0009117">
    <property type="term" value="P:nucleotide metabolic process"/>
    <property type="evidence" value="ECO:0007669"/>
    <property type="project" value="TreeGrafter"/>
</dbReference>
<comment type="caution">
    <text evidence="6">The sequence shown here is derived from an EMBL/GenBank/DDBJ whole genome shotgun (WGS) entry which is preliminary data.</text>
</comment>
<protein>
    <submittedName>
        <fullName evidence="6">Diadenosine tetraphosphate hydrolase</fullName>
    </submittedName>
    <submittedName>
        <fullName evidence="5">HIT family protein</fullName>
    </submittedName>
</protein>
<feature type="domain" description="HIT" evidence="4">
    <location>
        <begin position="4"/>
        <end position="112"/>
    </location>
</feature>
<dbReference type="InterPro" id="IPR019808">
    <property type="entry name" value="Histidine_triad_CS"/>
</dbReference>
<dbReference type="CDD" id="cd01277">
    <property type="entry name" value="HINT_subgroup"/>
    <property type="match status" value="1"/>
</dbReference>
<dbReference type="Gene3D" id="3.30.428.10">
    <property type="entry name" value="HIT-like"/>
    <property type="match status" value="1"/>
</dbReference>